<organism evidence="8">
    <name type="scientific">Menopon gallinae</name>
    <name type="common">poultry shaft louse</name>
    <dbReference type="NCBI Taxonomy" id="328185"/>
    <lineage>
        <taxon>Eukaryota</taxon>
        <taxon>Metazoa</taxon>
        <taxon>Ecdysozoa</taxon>
        <taxon>Arthropoda</taxon>
        <taxon>Hexapoda</taxon>
        <taxon>Insecta</taxon>
        <taxon>Pterygota</taxon>
        <taxon>Neoptera</taxon>
        <taxon>Paraneoptera</taxon>
        <taxon>Psocodea</taxon>
        <taxon>Troctomorpha</taxon>
        <taxon>Phthiraptera</taxon>
        <taxon>Amblycera</taxon>
        <taxon>Menoponidae</taxon>
        <taxon>Menopon</taxon>
    </lineage>
</organism>
<dbReference type="GO" id="GO:0005783">
    <property type="term" value="C:endoplasmic reticulum"/>
    <property type="evidence" value="ECO:0007669"/>
    <property type="project" value="TreeGrafter"/>
</dbReference>
<dbReference type="GO" id="GO:0033116">
    <property type="term" value="C:endoplasmic reticulum-Golgi intermediate compartment membrane"/>
    <property type="evidence" value="ECO:0007669"/>
    <property type="project" value="UniProtKB-SubCell"/>
</dbReference>
<keyword evidence="4" id="KW-1133">Transmembrane helix</keyword>
<evidence type="ECO:0000256" key="1">
    <source>
        <dbReference type="ARBA" id="ARBA00004457"/>
    </source>
</evidence>
<reference evidence="8" key="1">
    <citation type="journal article" date="2024" name="Gigascience">
        <title>Chromosome-level genome of the poultry shaft louse Menopon gallinae provides insight into the host-switching and adaptive evolution of parasitic lice.</title>
        <authorList>
            <person name="Xu Y."/>
            <person name="Ma L."/>
            <person name="Liu S."/>
            <person name="Liang Y."/>
            <person name="Liu Q."/>
            <person name="He Z."/>
            <person name="Tian L."/>
            <person name="Duan Y."/>
            <person name="Cai W."/>
            <person name="Li H."/>
            <person name="Song F."/>
        </authorList>
    </citation>
    <scope>NUCLEOTIDE SEQUENCE</scope>
    <source>
        <strain evidence="8">Cailab_2023a</strain>
    </source>
</reference>
<protein>
    <recommendedName>
        <fullName evidence="9">Endoplasmic reticulum-Golgi intermediate compartment protein 2</fullName>
    </recommendedName>
</protein>
<dbReference type="PANTHER" id="PTHR10984:SF30">
    <property type="entry name" value="ENDOPLASMIC RETICULUM-GOLGI INTERMEDIATE COMPARTMENT PROTEIN 2"/>
    <property type="match status" value="1"/>
</dbReference>
<evidence type="ECO:0000256" key="5">
    <source>
        <dbReference type="ARBA" id="ARBA00023136"/>
    </source>
</evidence>
<feature type="domain" description="Endoplasmic reticulum vesicle transporter N-terminal" evidence="7">
    <location>
        <begin position="17"/>
        <end position="104"/>
    </location>
</feature>
<gene>
    <name evidence="8" type="ORF">PYX00_005484</name>
</gene>
<comment type="similarity">
    <text evidence="2">Belongs to the ERGIC family.</text>
</comment>
<accession>A0AAW2HSB1</accession>
<keyword evidence="5" id="KW-0472">Membrane</keyword>
<dbReference type="Pfam" id="PF07970">
    <property type="entry name" value="COPIIcoated_ERV"/>
    <property type="match status" value="1"/>
</dbReference>
<comment type="subcellular location">
    <subcellularLocation>
        <location evidence="1">Endoplasmic reticulum-Golgi intermediate compartment membrane</location>
        <topology evidence="1">Multi-pass membrane protein</topology>
    </subcellularLocation>
</comment>
<name>A0AAW2HSB1_9NEOP</name>
<dbReference type="GO" id="GO:0006888">
    <property type="term" value="P:endoplasmic reticulum to Golgi vesicle-mediated transport"/>
    <property type="evidence" value="ECO:0007669"/>
    <property type="project" value="TreeGrafter"/>
</dbReference>
<evidence type="ECO:0000313" key="8">
    <source>
        <dbReference type="EMBL" id="KAL0272556.1"/>
    </source>
</evidence>
<dbReference type="AlphaFoldDB" id="A0AAW2HSB1"/>
<comment type="caution">
    <text evidence="8">The sequence shown here is derived from an EMBL/GenBank/DDBJ whole genome shotgun (WGS) entry which is preliminary data.</text>
</comment>
<keyword evidence="3" id="KW-0812">Transmembrane</keyword>
<proteinExistence type="inferred from homology"/>
<evidence type="ECO:0000259" key="6">
    <source>
        <dbReference type="Pfam" id="PF07970"/>
    </source>
</evidence>
<dbReference type="EMBL" id="JARGDH010000003">
    <property type="protein sequence ID" value="KAL0272556.1"/>
    <property type="molecule type" value="Genomic_DNA"/>
</dbReference>
<dbReference type="PANTHER" id="PTHR10984">
    <property type="entry name" value="ENDOPLASMIC RETICULUM-GOLGI INTERMEDIATE COMPARTMENT PROTEIN"/>
    <property type="match status" value="1"/>
</dbReference>
<sequence length="364" mass="41854">MVLRQRLKKVVSLKTVKVLDAFPKVDEACRETSPIGGTASIIAYILMVWLLISETSYYLHSKIVYRFLPDTDFDAKLKAFIDVTIAMPCVSLGADILDSTNQNKIQFGELVGRDTWFDLEPSQRILFDEMKNINVHSRENYHQLHEFLWKSDYPSFVHEYVPRKTSPNRAPDSCRIYGSLTLNKVAGNFHINVGKSFKLPQGHIHISDFIPEHEYNFSHRINQFAFGEHSNGIVNPLEGDEKIAKEHMMLYQYFIEIVPTEVETFLKKQLTYQYSVKDHERPINHFSGSHGTPGVFFKYDMSALKVKVIQERDSPIQFAVRLCATIGGIHVTSGLISSFIEYILRRFNFKYLQKDSPIYGLASA</sequence>
<evidence type="ECO:0000256" key="3">
    <source>
        <dbReference type="ARBA" id="ARBA00022692"/>
    </source>
</evidence>
<dbReference type="InterPro" id="IPR039542">
    <property type="entry name" value="Erv_N"/>
</dbReference>
<evidence type="ECO:0008006" key="9">
    <source>
        <dbReference type="Google" id="ProtNLM"/>
    </source>
</evidence>
<dbReference type="InterPro" id="IPR045888">
    <property type="entry name" value="Erv"/>
</dbReference>
<feature type="domain" description="Endoplasmic reticulum vesicle transporter C-terminal" evidence="6">
    <location>
        <begin position="169"/>
        <end position="336"/>
    </location>
</feature>
<dbReference type="InterPro" id="IPR012936">
    <property type="entry name" value="Erv_C"/>
</dbReference>
<evidence type="ECO:0000259" key="7">
    <source>
        <dbReference type="Pfam" id="PF13850"/>
    </source>
</evidence>
<dbReference type="GO" id="GO:0006890">
    <property type="term" value="P:retrograde vesicle-mediated transport, Golgi to endoplasmic reticulum"/>
    <property type="evidence" value="ECO:0007669"/>
    <property type="project" value="TreeGrafter"/>
</dbReference>
<evidence type="ECO:0000256" key="4">
    <source>
        <dbReference type="ARBA" id="ARBA00022989"/>
    </source>
</evidence>
<evidence type="ECO:0000256" key="2">
    <source>
        <dbReference type="ARBA" id="ARBA00005648"/>
    </source>
</evidence>
<dbReference type="GO" id="GO:0030134">
    <property type="term" value="C:COPII-coated ER to Golgi transport vesicle"/>
    <property type="evidence" value="ECO:0007669"/>
    <property type="project" value="TreeGrafter"/>
</dbReference>
<dbReference type="Pfam" id="PF13850">
    <property type="entry name" value="ERGIC_N"/>
    <property type="match status" value="1"/>
</dbReference>